<sequence>MELQRGIKRFAIGLFLLLFAVGFVPLSVFAAEEQGDADKIQITYYYFSSCESCEDGENYLLALEGQIEDAISPDEYEFHLKNVFEEDAYEDFMERTKDMATDEFTPAPPMLDVNGTCLFGVDDITNKARSVILEEKEKLRTEEERLESFRNVPAESSYFVYFYVPACDDCEKVQVYLSNMDKQFALEQNQVTNLQVNYVNMSALDNVPLAHWFFDQYGVPEERQKAPVLFYQNGYLQGYEDIVANMPNIIMSGEALNWEDIDYVPESQAGSFGWNDWAFLVLTGFANGLSPCGISLLLLLFSLLLAKNANILKLGLTFITARFLTFLLLGTVLYSAFEQISAILSPVGKALQILIAVLAVFFAILNFMDYFAARKNEYGKIRFQLPPKLRAFQRDYLENTLNCGGKYLTGTVFIAGIVLSVGEFLCTGQLYLASIIYMMQRQTAWDMTVFLAFVVYLLAMSLPLLLLTLLAKRGSQVLKLSEMTRGKLPWIKLLYGVLFLLFAVLLFVFLW</sequence>
<comment type="caution">
    <text evidence="2">The sequence shown here is derived from an EMBL/GenBank/DDBJ whole genome shotgun (WGS) entry which is preliminary data.</text>
</comment>
<name>A0ABS9MN26_9FIRM</name>
<dbReference type="RefSeq" id="WP_237967160.1">
    <property type="nucleotide sequence ID" value="NZ_JAKNHQ010000024.1"/>
</dbReference>
<feature type="transmembrane region" description="Helical" evidence="1">
    <location>
        <begin position="412"/>
        <end position="437"/>
    </location>
</feature>
<protein>
    <recommendedName>
        <fullName evidence="4">Cytochrome C biogenesis protein transmembrane domain-containing protein</fullName>
    </recommendedName>
</protein>
<evidence type="ECO:0000313" key="2">
    <source>
        <dbReference type="EMBL" id="MCG4611849.1"/>
    </source>
</evidence>
<feature type="transmembrane region" description="Helical" evidence="1">
    <location>
        <begin position="490"/>
        <end position="510"/>
    </location>
</feature>
<reference evidence="2 3" key="1">
    <citation type="submission" date="2022-01" db="EMBL/GenBank/DDBJ databases">
        <title>Collection of gut derived symbiotic bacterial strains cultured from healthy donors.</title>
        <authorList>
            <person name="Lin H."/>
            <person name="Kohout C."/>
            <person name="Waligurski E."/>
            <person name="Pamer E.G."/>
        </authorList>
    </citation>
    <scope>NUCLEOTIDE SEQUENCE [LARGE SCALE GENOMIC DNA]</scope>
    <source>
        <strain evidence="2 3">DFI.7.58</strain>
    </source>
</reference>
<feature type="transmembrane region" description="Helical" evidence="1">
    <location>
        <begin position="349"/>
        <end position="372"/>
    </location>
</feature>
<organism evidence="2 3">
    <name type="scientific">Anaeromassilibacillus senegalensis</name>
    <dbReference type="NCBI Taxonomy" id="1673717"/>
    <lineage>
        <taxon>Bacteria</taxon>
        <taxon>Bacillati</taxon>
        <taxon>Bacillota</taxon>
        <taxon>Clostridia</taxon>
        <taxon>Eubacteriales</taxon>
        <taxon>Acutalibacteraceae</taxon>
        <taxon>Anaeromassilibacillus</taxon>
    </lineage>
</organism>
<evidence type="ECO:0008006" key="4">
    <source>
        <dbReference type="Google" id="ProtNLM"/>
    </source>
</evidence>
<proteinExistence type="predicted"/>
<accession>A0ABS9MN26</accession>
<keyword evidence="3" id="KW-1185">Reference proteome</keyword>
<feature type="transmembrane region" description="Helical" evidence="1">
    <location>
        <begin position="316"/>
        <end position="337"/>
    </location>
</feature>
<feature type="transmembrane region" description="Helical" evidence="1">
    <location>
        <begin position="449"/>
        <end position="470"/>
    </location>
</feature>
<dbReference type="Proteomes" id="UP001298681">
    <property type="component" value="Unassembled WGS sequence"/>
</dbReference>
<keyword evidence="1" id="KW-0812">Transmembrane</keyword>
<evidence type="ECO:0000256" key="1">
    <source>
        <dbReference type="SAM" id="Phobius"/>
    </source>
</evidence>
<gene>
    <name evidence="2" type="ORF">L0P57_13010</name>
</gene>
<feature type="transmembrane region" description="Helical" evidence="1">
    <location>
        <begin position="277"/>
        <end position="304"/>
    </location>
</feature>
<evidence type="ECO:0000313" key="3">
    <source>
        <dbReference type="Proteomes" id="UP001298681"/>
    </source>
</evidence>
<keyword evidence="1" id="KW-1133">Transmembrane helix</keyword>
<keyword evidence="1" id="KW-0472">Membrane</keyword>
<dbReference type="EMBL" id="JAKNHQ010000024">
    <property type="protein sequence ID" value="MCG4611849.1"/>
    <property type="molecule type" value="Genomic_DNA"/>
</dbReference>